<proteinExistence type="predicted"/>
<accession>A0A0A9E172</accession>
<organism evidence="1">
    <name type="scientific">Arundo donax</name>
    <name type="common">Giant reed</name>
    <name type="synonym">Donax arundinaceus</name>
    <dbReference type="NCBI Taxonomy" id="35708"/>
    <lineage>
        <taxon>Eukaryota</taxon>
        <taxon>Viridiplantae</taxon>
        <taxon>Streptophyta</taxon>
        <taxon>Embryophyta</taxon>
        <taxon>Tracheophyta</taxon>
        <taxon>Spermatophyta</taxon>
        <taxon>Magnoliopsida</taxon>
        <taxon>Liliopsida</taxon>
        <taxon>Poales</taxon>
        <taxon>Poaceae</taxon>
        <taxon>PACMAD clade</taxon>
        <taxon>Arundinoideae</taxon>
        <taxon>Arundineae</taxon>
        <taxon>Arundo</taxon>
    </lineage>
</organism>
<name>A0A0A9E172_ARUDO</name>
<reference evidence="1" key="2">
    <citation type="journal article" date="2015" name="Data Brief">
        <title>Shoot transcriptome of the giant reed, Arundo donax.</title>
        <authorList>
            <person name="Barrero R.A."/>
            <person name="Guerrero F.D."/>
            <person name="Moolhuijzen P."/>
            <person name="Goolsby J.A."/>
            <person name="Tidwell J."/>
            <person name="Bellgard S.E."/>
            <person name="Bellgard M.I."/>
        </authorList>
    </citation>
    <scope>NUCLEOTIDE SEQUENCE</scope>
    <source>
        <tissue evidence="1">Shoot tissue taken approximately 20 cm above the soil surface</tissue>
    </source>
</reference>
<dbReference type="EMBL" id="GBRH01206265">
    <property type="protein sequence ID" value="JAD91630.1"/>
    <property type="molecule type" value="Transcribed_RNA"/>
</dbReference>
<evidence type="ECO:0000313" key="1">
    <source>
        <dbReference type="EMBL" id="JAD91630.1"/>
    </source>
</evidence>
<reference evidence="1" key="1">
    <citation type="submission" date="2014-09" db="EMBL/GenBank/DDBJ databases">
        <authorList>
            <person name="Magalhaes I.L.F."/>
            <person name="Oliveira U."/>
            <person name="Santos F.R."/>
            <person name="Vidigal T.H.D.A."/>
            <person name="Brescovit A.D."/>
            <person name="Santos A.J."/>
        </authorList>
    </citation>
    <scope>NUCLEOTIDE SEQUENCE</scope>
    <source>
        <tissue evidence="1">Shoot tissue taken approximately 20 cm above the soil surface</tissue>
    </source>
</reference>
<dbReference type="AlphaFoldDB" id="A0A0A9E172"/>
<sequence length="49" mass="5881">MKSQNKKLKGKIFAFVLLFRIRPQFNFLKSQNISTESNDHRYHLNNKLS</sequence>
<protein>
    <submittedName>
        <fullName evidence="1">Uncharacterized protein</fullName>
    </submittedName>
</protein>